<dbReference type="InterPro" id="IPR056396">
    <property type="entry name" value="HEAT_SCC3-SA"/>
</dbReference>
<dbReference type="InterPro" id="IPR013721">
    <property type="entry name" value="STAG"/>
</dbReference>
<feature type="coiled-coil region" evidence="1">
    <location>
        <begin position="302"/>
        <end position="329"/>
    </location>
</feature>
<dbReference type="InterPro" id="IPR011989">
    <property type="entry name" value="ARM-like"/>
</dbReference>
<organism evidence="4 5">
    <name type="scientific">Claviceps africana</name>
    <dbReference type="NCBI Taxonomy" id="83212"/>
    <lineage>
        <taxon>Eukaryota</taxon>
        <taxon>Fungi</taxon>
        <taxon>Dikarya</taxon>
        <taxon>Ascomycota</taxon>
        <taxon>Pezizomycotina</taxon>
        <taxon>Sordariomycetes</taxon>
        <taxon>Hypocreomycetidae</taxon>
        <taxon>Hypocreales</taxon>
        <taxon>Clavicipitaceae</taxon>
        <taxon>Claviceps</taxon>
    </lineage>
</organism>
<feature type="compositionally biased region" description="Acidic residues" evidence="2">
    <location>
        <begin position="1005"/>
        <end position="1031"/>
    </location>
</feature>
<proteinExistence type="predicted"/>
<comment type="caution">
    <text evidence="4">The sequence shown here is derived from an EMBL/GenBank/DDBJ whole genome shotgun (WGS) entry which is preliminary data.</text>
</comment>
<feature type="compositionally biased region" description="Acidic residues" evidence="2">
    <location>
        <begin position="59"/>
        <end position="85"/>
    </location>
</feature>
<evidence type="ECO:0000256" key="2">
    <source>
        <dbReference type="SAM" id="MobiDB-lite"/>
    </source>
</evidence>
<evidence type="ECO:0000256" key="1">
    <source>
        <dbReference type="SAM" id="Coils"/>
    </source>
</evidence>
<gene>
    <name evidence="4" type="ORF">E4U42_003718</name>
</gene>
<feature type="region of interest" description="Disordered" evidence="2">
    <location>
        <begin position="996"/>
        <end position="1035"/>
    </location>
</feature>
<dbReference type="EMBL" id="SRPY01000314">
    <property type="protein sequence ID" value="KAG5926032.1"/>
    <property type="molecule type" value="Genomic_DNA"/>
</dbReference>
<dbReference type="GO" id="GO:0000785">
    <property type="term" value="C:chromatin"/>
    <property type="evidence" value="ECO:0007669"/>
    <property type="project" value="TreeGrafter"/>
</dbReference>
<evidence type="ECO:0000259" key="3">
    <source>
        <dbReference type="PROSITE" id="PS51425"/>
    </source>
</evidence>
<name>A0A8K0J658_9HYPO</name>
<feature type="domain" description="SCD" evidence="3">
    <location>
        <begin position="357"/>
        <end position="440"/>
    </location>
</feature>
<dbReference type="SUPFAM" id="SSF48371">
    <property type="entry name" value="ARM repeat"/>
    <property type="match status" value="1"/>
</dbReference>
<dbReference type="InterPro" id="IPR020839">
    <property type="entry name" value="SCD"/>
</dbReference>
<accession>A0A8K0J658</accession>
<feature type="compositionally biased region" description="Acidic residues" evidence="2">
    <location>
        <begin position="1194"/>
        <end position="1208"/>
    </location>
</feature>
<dbReference type="OrthoDB" id="498590at2759"/>
<dbReference type="InterPro" id="IPR016024">
    <property type="entry name" value="ARM-type_fold"/>
</dbReference>
<feature type="compositionally biased region" description="Basic and acidic residues" evidence="2">
    <location>
        <begin position="1143"/>
        <end position="1155"/>
    </location>
</feature>
<reference evidence="4" key="1">
    <citation type="journal article" date="2020" name="bioRxiv">
        <title>Whole genome comparisons of ergot fungi reveals the divergence and evolution of species within the genus Claviceps are the result of varying mechanisms driving genome evolution and host range expansion.</title>
        <authorList>
            <person name="Wyka S.A."/>
            <person name="Mondo S.J."/>
            <person name="Liu M."/>
            <person name="Dettman J."/>
            <person name="Nalam V."/>
            <person name="Broders K.D."/>
        </authorList>
    </citation>
    <scope>NUCLEOTIDE SEQUENCE</scope>
    <source>
        <strain evidence="4">CCC 489</strain>
    </source>
</reference>
<dbReference type="GO" id="GO:0007062">
    <property type="term" value="P:sister chromatid cohesion"/>
    <property type="evidence" value="ECO:0007669"/>
    <property type="project" value="UniProtKB-ARBA"/>
</dbReference>
<dbReference type="Gene3D" id="1.25.10.10">
    <property type="entry name" value="Leucine-rich Repeat Variant"/>
    <property type="match status" value="1"/>
</dbReference>
<dbReference type="InterPro" id="IPR039662">
    <property type="entry name" value="Cohesin_Scc3/SA"/>
</dbReference>
<feature type="region of interest" description="Disordered" evidence="2">
    <location>
        <begin position="1"/>
        <end position="136"/>
    </location>
</feature>
<dbReference type="AlphaFoldDB" id="A0A8K0J658"/>
<feature type="region of interest" description="Disordered" evidence="2">
    <location>
        <begin position="1104"/>
        <end position="1208"/>
    </location>
</feature>
<feature type="compositionally biased region" description="Basic and acidic residues" evidence="2">
    <location>
        <begin position="47"/>
        <end position="58"/>
    </location>
</feature>
<dbReference type="Proteomes" id="UP000811619">
    <property type="component" value="Unassembled WGS sequence"/>
</dbReference>
<dbReference type="Pfam" id="PF21581">
    <property type="entry name" value="SCD"/>
    <property type="match status" value="1"/>
</dbReference>
<sequence>MDLDVSASATPEPDATTTRRRSGRVVKAPTKYAPEPTTTGAPKRKRGNDDEHEAGHEEMDPDEQTSDEDDGDDDDDDDDDDDAQSDGDHPAPAARSRTARARAKKQKPASKKPRINGSQPSGLHQMARMPSRPKKTVRIEAGEKGTGLFAEIFGSGDSSNSIAHQWLAKYKEDKDAALADLINSILQSAGCDLEVTVDDIRDPENIPNRLVDLQNVYQEQRIIDYPLISRAKGNRSFRDMLVGFHHALVELLHETDTLYNVPHLMENLHAWLASMSSSSLRPFRHTATTISLAIQTGLVGVASVLDRRIANIEQQLQAAKRSKNKAKTTEVQRSLAEANECRKICSEGIQSFFDTVFVHRYRDVDPKIRAECVDALGAWILSLPTVFMEPGYLRYLGWMLSDTNAQTRQEVLKQLLKVFRRDAQQLGHFIDRFRPRLIEIATLDSEVSVRVTAISVIDTLRSAAMLDPSEIDAIGKLIFDTESRIRKAVVNFFVACVADVLEGKKEEIGGQEVLDELDEVEEDDYENPRKEWVNIKCLAETLASYDAQIEEARQGDASAAAAAAAALELLDDASPDTRISLAAQALYEKIPEVNTWGMIAGYLLYDHTTSSKSMSRSDSLKSGSPEAALKLAVAPSPEEEAILLDVLGSAVKSSLTLTSDHHDKGKRRLGRSDVSEAQEEVAIELMETIPKLLNKFGAEPETAAIVLRLVRFLNLNTFQQLRQDYSKFERLLDEISTQFNRHDDRRVLSEAAAALLHVRQHEEMEELTDCKLSLLWENAINSLHDFEQSCELSVRGNLTEAPLRELSTVLMKISKLAGVSDCVDALEAKAKSGDSSSSAIQLLSQIVHRGKYEPQEDEIDDLEDETVTFAIKASQFYFMWKMRALAKLLAAGTTISDADLDELSLLRQSYRRHLIETFSSRAAIDELRLFSTGSLCDLHLTFATLRSPINNFRPASDAATNRAEKLKILLQDIEPGLVHELIAIFDGAERQYAKKAKRDKMLNDPADDEEPLDDEDFEDDDDDDDDDDENGDLSPEDRYAAELKSERAFCELAAKYVLTITARLIDNRGSMASKLRRRLVRNETKLGNNFKEVIAYLDDEKLTRRQHKKHATAASKPLKDGSNSNDNHNHRRAPSQETMAAENHNHDHESDHVFDDAEPEEGTTEDLRRRELLDEDAVVDDAEDEEEASRNDAGDGDEEEDDDDGLGD</sequence>
<dbReference type="PANTHER" id="PTHR11199">
    <property type="entry name" value="STROMAL ANTIGEN"/>
    <property type="match status" value="1"/>
</dbReference>
<dbReference type="PANTHER" id="PTHR11199:SF0">
    <property type="entry name" value="LD34181P-RELATED"/>
    <property type="match status" value="1"/>
</dbReference>
<keyword evidence="1" id="KW-0175">Coiled coil</keyword>
<keyword evidence="5" id="KW-1185">Reference proteome</keyword>
<dbReference type="Pfam" id="PF24571">
    <property type="entry name" value="HEAT_SCC3-SA"/>
    <property type="match status" value="1"/>
</dbReference>
<dbReference type="Pfam" id="PF08514">
    <property type="entry name" value="STAG"/>
    <property type="match status" value="1"/>
</dbReference>
<dbReference type="GO" id="GO:0003682">
    <property type="term" value="F:chromatin binding"/>
    <property type="evidence" value="ECO:0007669"/>
    <property type="project" value="TreeGrafter"/>
</dbReference>
<dbReference type="PROSITE" id="PS51425">
    <property type="entry name" value="SCD"/>
    <property type="match status" value="1"/>
</dbReference>
<feature type="compositionally biased region" description="Basic residues" evidence="2">
    <location>
        <begin position="97"/>
        <end position="114"/>
    </location>
</feature>
<dbReference type="GO" id="GO:0005634">
    <property type="term" value="C:nucleus"/>
    <property type="evidence" value="ECO:0007669"/>
    <property type="project" value="TreeGrafter"/>
</dbReference>
<feature type="compositionally biased region" description="Acidic residues" evidence="2">
    <location>
        <begin position="1173"/>
        <end position="1187"/>
    </location>
</feature>
<evidence type="ECO:0000313" key="4">
    <source>
        <dbReference type="EMBL" id="KAG5926032.1"/>
    </source>
</evidence>
<protein>
    <recommendedName>
        <fullName evidence="3">SCD domain-containing protein</fullName>
    </recommendedName>
</protein>
<dbReference type="GO" id="GO:0008278">
    <property type="term" value="C:cohesin complex"/>
    <property type="evidence" value="ECO:0007669"/>
    <property type="project" value="TreeGrafter"/>
</dbReference>
<evidence type="ECO:0000313" key="5">
    <source>
        <dbReference type="Proteomes" id="UP000811619"/>
    </source>
</evidence>